<evidence type="ECO:0000259" key="2">
    <source>
        <dbReference type="SMART" id="SM00245"/>
    </source>
</evidence>
<keyword evidence="4" id="KW-1185">Reference proteome</keyword>
<feature type="domain" description="Tail specific protease" evidence="2">
    <location>
        <begin position="119"/>
        <end position="311"/>
    </location>
</feature>
<dbReference type="CDD" id="cd07563">
    <property type="entry name" value="Peptidase_S41_IRBP"/>
    <property type="match status" value="1"/>
</dbReference>
<dbReference type="SMART" id="SM00245">
    <property type="entry name" value="TSPc"/>
    <property type="match status" value="1"/>
</dbReference>
<dbReference type="Gene3D" id="3.30.750.44">
    <property type="match status" value="1"/>
</dbReference>
<evidence type="ECO:0000313" key="3">
    <source>
        <dbReference type="EMBL" id="MFC0679528.1"/>
    </source>
</evidence>
<dbReference type="Pfam" id="PF03572">
    <property type="entry name" value="Peptidase_S41"/>
    <property type="match status" value="1"/>
</dbReference>
<dbReference type="Proteomes" id="UP001589896">
    <property type="component" value="Unassembled WGS sequence"/>
</dbReference>
<protein>
    <submittedName>
        <fullName evidence="3">S41 family peptidase</fullName>
        <ecNumber evidence="3">3.4.-.-</ecNumber>
    </submittedName>
</protein>
<gene>
    <name evidence="3" type="ORF">ACFFGH_16950</name>
</gene>
<name>A0ABV6RUD9_9GAMM</name>
<organism evidence="3 4">
    <name type="scientific">Lysobacter korlensis</name>
    <dbReference type="NCBI Taxonomy" id="553636"/>
    <lineage>
        <taxon>Bacteria</taxon>
        <taxon>Pseudomonadati</taxon>
        <taxon>Pseudomonadota</taxon>
        <taxon>Gammaproteobacteria</taxon>
        <taxon>Lysobacterales</taxon>
        <taxon>Lysobacteraceae</taxon>
        <taxon>Lysobacter</taxon>
    </lineage>
</organism>
<dbReference type="Gene3D" id="3.90.226.10">
    <property type="entry name" value="2-enoyl-CoA Hydratase, Chain A, domain 1"/>
    <property type="match status" value="1"/>
</dbReference>
<feature type="signal peptide" evidence="1">
    <location>
        <begin position="1"/>
        <end position="20"/>
    </location>
</feature>
<dbReference type="Pfam" id="PF11918">
    <property type="entry name" value="Peptidase_S41_N"/>
    <property type="match status" value="1"/>
</dbReference>
<dbReference type="SUPFAM" id="SSF52096">
    <property type="entry name" value="ClpP/crotonase"/>
    <property type="match status" value="1"/>
</dbReference>
<sequence length="361" mass="38495">MHHRILAVAVLLCLAPLAGAQPGAGSKPITAAERQAVVARLAEQLQAKYVFPDAAKTLAATLRAREAAGAYAGTNDAEAFSKALAKDMRAFGKDGHFDVIYAPGFKPRPAGQKPSAAEYEAMRREIVRDGYGIDSIARLPGNVGYLELRGFGPAELVGEALSAAMTVLSGTDALILDLRRNGGGDPGAVAYLMSHFFEKGDQRHLNDLYSRASNSTRQYWTHPAVEPRYTRPVYVLTSARTFSGGEECAYNFQTQKRGVTVGESTGGGSNPGDMYALGSDFAAFIPDGRAINPVTKTNWEHVGVKPDIAVPAADARRTAHVAILRDLIKASADADEKSELQQVLAKVEAGKEDAPVYSAPH</sequence>
<dbReference type="EMBL" id="JBHLTG010000004">
    <property type="protein sequence ID" value="MFC0679528.1"/>
    <property type="molecule type" value="Genomic_DNA"/>
</dbReference>
<evidence type="ECO:0000313" key="4">
    <source>
        <dbReference type="Proteomes" id="UP001589896"/>
    </source>
</evidence>
<dbReference type="PANTHER" id="PTHR11261">
    <property type="entry name" value="INTERPHOTORECEPTOR RETINOID-BINDING PROTEIN"/>
    <property type="match status" value="1"/>
</dbReference>
<dbReference type="InterPro" id="IPR029045">
    <property type="entry name" value="ClpP/crotonase-like_dom_sf"/>
</dbReference>
<evidence type="ECO:0000256" key="1">
    <source>
        <dbReference type="SAM" id="SignalP"/>
    </source>
</evidence>
<dbReference type="EC" id="3.4.-.-" evidence="3"/>
<dbReference type="RefSeq" id="WP_386670410.1">
    <property type="nucleotide sequence ID" value="NZ_JBHLTG010000004.1"/>
</dbReference>
<reference evidence="3 4" key="1">
    <citation type="submission" date="2024-09" db="EMBL/GenBank/DDBJ databases">
        <authorList>
            <person name="Sun Q."/>
            <person name="Mori K."/>
        </authorList>
    </citation>
    <scope>NUCLEOTIDE SEQUENCE [LARGE SCALE GENOMIC DNA]</scope>
    <source>
        <strain evidence="3 4">KCTC 23076</strain>
    </source>
</reference>
<feature type="chain" id="PRO_5045455328" evidence="1">
    <location>
        <begin position="21"/>
        <end position="361"/>
    </location>
</feature>
<dbReference type="GO" id="GO:0016787">
    <property type="term" value="F:hydrolase activity"/>
    <property type="evidence" value="ECO:0007669"/>
    <property type="project" value="UniProtKB-KW"/>
</dbReference>
<accession>A0ABV6RUD9</accession>
<keyword evidence="1" id="KW-0732">Signal</keyword>
<dbReference type="PANTHER" id="PTHR11261:SF3">
    <property type="entry name" value="RETINOL-BINDING PROTEIN 3"/>
    <property type="match status" value="1"/>
</dbReference>
<dbReference type="InterPro" id="IPR005151">
    <property type="entry name" value="Tail-specific_protease"/>
</dbReference>
<comment type="caution">
    <text evidence="3">The sequence shown here is derived from an EMBL/GenBank/DDBJ whole genome shotgun (WGS) entry which is preliminary data.</text>
</comment>
<proteinExistence type="predicted"/>
<keyword evidence="3" id="KW-0378">Hydrolase</keyword>